<keyword evidence="9 12" id="KW-0949">S-adenosyl-L-methionine</keyword>
<protein>
    <recommendedName>
        <fullName evidence="4 12">Ribosomal RNA small subunit methyltransferase E</fullName>
        <ecNumber evidence="3 12">2.1.1.193</ecNumber>
    </recommendedName>
</protein>
<dbReference type="SUPFAM" id="SSF88697">
    <property type="entry name" value="PUA domain-like"/>
    <property type="match status" value="1"/>
</dbReference>
<keyword evidence="6 12" id="KW-0698">rRNA processing</keyword>
<keyword evidence="5 12" id="KW-0963">Cytoplasm</keyword>
<dbReference type="RefSeq" id="WP_213236634.1">
    <property type="nucleotide sequence ID" value="NZ_JAHBCL010000013.1"/>
</dbReference>
<evidence type="ECO:0000256" key="7">
    <source>
        <dbReference type="ARBA" id="ARBA00022603"/>
    </source>
</evidence>
<comment type="caution">
    <text evidence="14">The sequence shown here is derived from an EMBL/GenBank/DDBJ whole genome shotgun (WGS) entry which is preliminary data.</text>
</comment>
<evidence type="ECO:0000256" key="9">
    <source>
        <dbReference type="ARBA" id="ARBA00022691"/>
    </source>
</evidence>
<evidence type="ECO:0000256" key="2">
    <source>
        <dbReference type="ARBA" id="ARBA00005528"/>
    </source>
</evidence>
<evidence type="ECO:0000256" key="12">
    <source>
        <dbReference type="PIRNR" id="PIRNR015601"/>
    </source>
</evidence>
<evidence type="ECO:0000313" key="14">
    <source>
        <dbReference type="EMBL" id="MBS7526775.1"/>
    </source>
</evidence>
<name>A0ABS5PNN5_9FIRM</name>
<evidence type="ECO:0000313" key="15">
    <source>
        <dbReference type="Proteomes" id="UP000746471"/>
    </source>
</evidence>
<evidence type="ECO:0000256" key="5">
    <source>
        <dbReference type="ARBA" id="ARBA00022490"/>
    </source>
</evidence>
<keyword evidence="15" id="KW-1185">Reference proteome</keyword>
<evidence type="ECO:0000259" key="13">
    <source>
        <dbReference type="Pfam" id="PF04452"/>
    </source>
</evidence>
<evidence type="ECO:0000256" key="4">
    <source>
        <dbReference type="ARBA" id="ARBA00013673"/>
    </source>
</evidence>
<dbReference type="EMBL" id="JAHBCL010000013">
    <property type="protein sequence ID" value="MBS7526775.1"/>
    <property type="molecule type" value="Genomic_DNA"/>
</dbReference>
<dbReference type="Gene3D" id="3.40.1280.10">
    <property type="match status" value="1"/>
</dbReference>
<comment type="catalytic activity">
    <reaction evidence="11 12">
        <text>uridine(1498) in 16S rRNA + S-adenosyl-L-methionine = N(3)-methyluridine(1498) in 16S rRNA + S-adenosyl-L-homocysteine + H(+)</text>
        <dbReference type="Rhea" id="RHEA:42920"/>
        <dbReference type="Rhea" id="RHEA-COMP:10283"/>
        <dbReference type="Rhea" id="RHEA-COMP:10284"/>
        <dbReference type="ChEBI" id="CHEBI:15378"/>
        <dbReference type="ChEBI" id="CHEBI:57856"/>
        <dbReference type="ChEBI" id="CHEBI:59789"/>
        <dbReference type="ChEBI" id="CHEBI:65315"/>
        <dbReference type="ChEBI" id="CHEBI:74502"/>
        <dbReference type="EC" id="2.1.1.193"/>
    </reaction>
</comment>
<organism evidence="14 15">
    <name type="scientific">Fusibacter paucivorans</name>
    <dbReference type="NCBI Taxonomy" id="76009"/>
    <lineage>
        <taxon>Bacteria</taxon>
        <taxon>Bacillati</taxon>
        <taxon>Bacillota</taxon>
        <taxon>Clostridia</taxon>
        <taxon>Eubacteriales</taxon>
        <taxon>Eubacteriales Family XII. Incertae Sedis</taxon>
        <taxon>Fusibacter</taxon>
    </lineage>
</organism>
<evidence type="ECO:0000256" key="10">
    <source>
        <dbReference type="ARBA" id="ARBA00025699"/>
    </source>
</evidence>
<proteinExistence type="inferred from homology"/>
<comment type="subcellular location">
    <subcellularLocation>
        <location evidence="1 12">Cytoplasm</location>
    </subcellularLocation>
</comment>
<evidence type="ECO:0000256" key="6">
    <source>
        <dbReference type="ARBA" id="ARBA00022552"/>
    </source>
</evidence>
<comment type="similarity">
    <text evidence="2 12">Belongs to the RNA methyltransferase RsmE family.</text>
</comment>
<dbReference type="InterPro" id="IPR029028">
    <property type="entry name" value="Alpha/beta_knot_MTases"/>
</dbReference>
<evidence type="ECO:0000256" key="3">
    <source>
        <dbReference type="ARBA" id="ARBA00012328"/>
    </source>
</evidence>
<sequence length="246" mass="27999">MHRFFLSEHDQIEQNHIIIYHEATRHHMLNVLRMPVGEQCEVIANHMAYHSEIVSFHDAAIELNILSTIDRAYESPIDIDLYQCLPKGQKLELIIQKNVELGIHAIYLVDAKRCVVDFKHKDVEKKLLRYRKIAEEAAKQSKRLMVPDVDGILPLKALTDRLQSYDLIIVLYEDERHQTLKPLLKKNVFGNIAVIVGPEGGFDPNEIALLKDSGAEIITLGNRILRTETAGMAAIACIQYEIGDLS</sequence>
<evidence type="ECO:0000256" key="8">
    <source>
        <dbReference type="ARBA" id="ARBA00022679"/>
    </source>
</evidence>
<dbReference type="PANTHER" id="PTHR30027:SF3">
    <property type="entry name" value="16S RRNA (URACIL(1498)-N(3))-METHYLTRANSFERASE"/>
    <property type="match status" value="1"/>
</dbReference>
<dbReference type="PANTHER" id="PTHR30027">
    <property type="entry name" value="RIBOSOMAL RNA SMALL SUBUNIT METHYLTRANSFERASE E"/>
    <property type="match status" value="1"/>
</dbReference>
<gene>
    <name evidence="14" type="ORF">KHM83_08805</name>
</gene>
<dbReference type="InterPro" id="IPR029026">
    <property type="entry name" value="tRNA_m1G_MTases_N"/>
</dbReference>
<dbReference type="InterPro" id="IPR046886">
    <property type="entry name" value="RsmE_MTase_dom"/>
</dbReference>
<dbReference type="NCBIfam" id="TIGR00046">
    <property type="entry name" value="RsmE family RNA methyltransferase"/>
    <property type="match status" value="1"/>
</dbReference>
<dbReference type="InterPro" id="IPR015947">
    <property type="entry name" value="PUA-like_sf"/>
</dbReference>
<dbReference type="PIRSF" id="PIRSF015601">
    <property type="entry name" value="MTase_slr0722"/>
    <property type="match status" value="1"/>
</dbReference>
<accession>A0ABS5PNN5</accession>
<feature type="domain" description="Ribosomal RNA small subunit methyltransferase E methyltransferase" evidence="13">
    <location>
        <begin position="74"/>
        <end position="239"/>
    </location>
</feature>
<dbReference type="EC" id="2.1.1.193" evidence="3 12"/>
<dbReference type="SUPFAM" id="SSF75217">
    <property type="entry name" value="alpha/beta knot"/>
    <property type="match status" value="1"/>
</dbReference>
<dbReference type="Pfam" id="PF04452">
    <property type="entry name" value="Methyltrans_RNA"/>
    <property type="match status" value="1"/>
</dbReference>
<dbReference type="Proteomes" id="UP000746471">
    <property type="component" value="Unassembled WGS sequence"/>
</dbReference>
<dbReference type="InterPro" id="IPR006700">
    <property type="entry name" value="RsmE"/>
</dbReference>
<evidence type="ECO:0000256" key="1">
    <source>
        <dbReference type="ARBA" id="ARBA00004496"/>
    </source>
</evidence>
<keyword evidence="8 12" id="KW-0808">Transferase</keyword>
<dbReference type="CDD" id="cd18084">
    <property type="entry name" value="RsmE-like"/>
    <property type="match status" value="1"/>
</dbReference>
<comment type="function">
    <text evidence="10 12">Specifically methylates the N3 position of the uracil ring of uridine 1498 (m3U1498) in 16S rRNA. Acts on the fully assembled 30S ribosomal subunit.</text>
</comment>
<reference evidence="14 15" key="1">
    <citation type="submission" date="2021-05" db="EMBL/GenBank/DDBJ databases">
        <title>Fusibacter ferrireducens sp. nov., an anaerobic, sulfur- and Fe-reducing bacterium isolated from the mangrove sediment.</title>
        <authorList>
            <person name="Qiu D."/>
        </authorList>
    </citation>
    <scope>NUCLEOTIDE SEQUENCE [LARGE SCALE GENOMIC DNA]</scope>
    <source>
        <strain evidence="14 15">DSM 12116</strain>
    </source>
</reference>
<evidence type="ECO:0000256" key="11">
    <source>
        <dbReference type="ARBA" id="ARBA00047944"/>
    </source>
</evidence>
<keyword evidence="7 12" id="KW-0489">Methyltransferase</keyword>